<dbReference type="AlphaFoldDB" id="A0A0G0MKF7"/>
<keyword evidence="1" id="KW-0732">Signal</keyword>
<sequence length="761" mass="79074">MKKKLFLPLFIILGFMSVFTTQTRAQSCTGSNTSTGLYNCAFDSFTRIWTCPQNGSQTSACSWNFATGSCTANTWVPEDCPIGVGGSSCAENNRFDGWTTSGCSVVPTPAPTGTPAPTPGPGCGGGANPECRGDIANCGAIGKVGGSGTCPVPSDLCCVESGGGGGGSVTCTMTNSTNRVTLNPGQTYRITSQMFAFGGWGRGYAGSFLRQTGNPGVMTTTPGSVSLCCNYYWGARNFSTNLNAIAPGVTYFRASGRMYDWNDNLVFTCPRNTTVTVRDPSILPPTVDLTVDGGQQGPVTVPSGSTVDLAWLTSDATTCAASATPVQPGWTGARGLSGTETTTAINSYHVFHLTCNGPGGTTVDDVEVNIGGAAQCTQPAPIDPPTITCSPGLGLDGSILWRWDAVSDANEYNFWVETAGNSVWGGTQTGWLPASSFGATCATGGVCQWLTNLPPGAYHSAIQARGTCTVSLIGRSADKTLNICPAGPWFQVTGGEVVSSGNLRSLIPLSCAADPSCFNFLILDDPASGSPATAIHNNTYDFSNDPLGKGSVSASNKWLVKSPTKASLYSYNYFYNLASGKTFTDLGANPTITTAVIASTPANTPGNGGYAWIKASGNVSLGNVGAPPQVLVNKKVILFVDGNLTINDEVIINNLENDFFMAVVSGDIDINPALVSLNLATPVVTGIFAADGTFSTGTNGTDDGILVLHGSVAAGNFNLERNLNAENVNTPAEHFIYSPPLIVNYPSALSEKHLIWREVAP</sequence>
<evidence type="ECO:0000256" key="1">
    <source>
        <dbReference type="SAM" id="SignalP"/>
    </source>
</evidence>
<feature type="chain" id="PRO_5002533599" evidence="1">
    <location>
        <begin position="21"/>
        <end position="761"/>
    </location>
</feature>
<accession>A0A0G0MKF7</accession>
<protein>
    <submittedName>
        <fullName evidence="2">Uncharacterized protein</fullName>
    </submittedName>
</protein>
<evidence type="ECO:0000313" key="3">
    <source>
        <dbReference type="Proteomes" id="UP000034181"/>
    </source>
</evidence>
<comment type="caution">
    <text evidence="2">The sequence shown here is derived from an EMBL/GenBank/DDBJ whole genome shotgun (WGS) entry which is preliminary data.</text>
</comment>
<name>A0A0G0MKF7_9BACT</name>
<feature type="signal peptide" evidence="1">
    <location>
        <begin position="1"/>
        <end position="20"/>
    </location>
</feature>
<dbReference type="Proteomes" id="UP000034181">
    <property type="component" value="Unassembled WGS sequence"/>
</dbReference>
<evidence type="ECO:0000313" key="2">
    <source>
        <dbReference type="EMBL" id="KKQ74184.1"/>
    </source>
</evidence>
<proteinExistence type="predicted"/>
<organism evidence="2 3">
    <name type="scientific">Candidatus Woesebacteria bacterium GW2011_GWB1_38_5b</name>
    <dbReference type="NCBI Taxonomy" id="1618569"/>
    <lineage>
        <taxon>Bacteria</taxon>
        <taxon>Candidatus Woeseibacteriota</taxon>
    </lineage>
</organism>
<dbReference type="EMBL" id="LBUZ01000039">
    <property type="protein sequence ID" value="KKQ74184.1"/>
    <property type="molecule type" value="Genomic_DNA"/>
</dbReference>
<reference evidence="2 3" key="1">
    <citation type="journal article" date="2015" name="Nature">
        <title>rRNA introns, odd ribosomes, and small enigmatic genomes across a large radiation of phyla.</title>
        <authorList>
            <person name="Brown C.T."/>
            <person name="Hug L.A."/>
            <person name="Thomas B.C."/>
            <person name="Sharon I."/>
            <person name="Castelle C.J."/>
            <person name="Singh A."/>
            <person name="Wilkins M.J."/>
            <person name="Williams K.H."/>
            <person name="Banfield J.F."/>
        </authorList>
    </citation>
    <scope>NUCLEOTIDE SEQUENCE [LARGE SCALE GENOMIC DNA]</scope>
</reference>
<gene>
    <name evidence="2" type="ORF">US96_C0039G0020</name>
</gene>
<feature type="non-terminal residue" evidence="2">
    <location>
        <position position="761"/>
    </location>
</feature>